<dbReference type="AlphaFoldDB" id="A0A2I9D3B7"/>
<protein>
    <submittedName>
        <fullName evidence="2">Uncharacterized protein</fullName>
    </submittedName>
</protein>
<reference evidence="3" key="1">
    <citation type="submission" date="2018-01" db="EMBL/GenBank/DDBJ databases">
        <title>Draft Genome Sequence of the Radioresistant Bacterium Deinococcus aerius TR0125, Isolated from the Higher Atmosphere above Japan.</title>
        <authorList>
            <person name="Satoh K."/>
            <person name="Arai H."/>
            <person name="Sanzen T."/>
            <person name="Kawaguchi Y."/>
            <person name="Hayashi H."/>
            <person name="Yokobori S."/>
            <person name="Yamagishi A."/>
            <person name="Oono Y."/>
            <person name="Narumi I."/>
        </authorList>
    </citation>
    <scope>NUCLEOTIDE SEQUENCE [LARGE SCALE GENOMIC DNA]</scope>
    <source>
        <strain evidence="3">TR0125</strain>
    </source>
</reference>
<name>A0A2I9D3B7_9DEIO</name>
<accession>A0A2I9D3B7</accession>
<gene>
    <name evidence="2" type="ORF">DAERI_020277</name>
</gene>
<organism evidence="2 3">
    <name type="scientific">Deinococcus aerius</name>
    <dbReference type="NCBI Taxonomy" id="200253"/>
    <lineage>
        <taxon>Bacteria</taxon>
        <taxon>Thermotogati</taxon>
        <taxon>Deinococcota</taxon>
        <taxon>Deinococci</taxon>
        <taxon>Deinococcales</taxon>
        <taxon>Deinococcaceae</taxon>
        <taxon>Deinococcus</taxon>
    </lineage>
</organism>
<dbReference type="EMBL" id="BFAG01000002">
    <property type="protein sequence ID" value="GBF04680.1"/>
    <property type="molecule type" value="Genomic_DNA"/>
</dbReference>
<sequence>MVITPISPQVFDEMGEGGDAAMDFQPFDDTDLAQARSWPGCPQTHVPLKPNAPPTHC</sequence>
<evidence type="ECO:0000313" key="2">
    <source>
        <dbReference type="EMBL" id="GBF04680.1"/>
    </source>
</evidence>
<evidence type="ECO:0000313" key="3">
    <source>
        <dbReference type="Proteomes" id="UP000236569"/>
    </source>
</evidence>
<comment type="caution">
    <text evidence="2">The sequence shown here is derived from an EMBL/GenBank/DDBJ whole genome shotgun (WGS) entry which is preliminary data.</text>
</comment>
<keyword evidence="3" id="KW-1185">Reference proteome</keyword>
<proteinExistence type="predicted"/>
<feature type="region of interest" description="Disordered" evidence="1">
    <location>
        <begin position="33"/>
        <end position="57"/>
    </location>
</feature>
<dbReference type="Proteomes" id="UP000236569">
    <property type="component" value="Unassembled WGS sequence"/>
</dbReference>
<evidence type="ECO:0000256" key="1">
    <source>
        <dbReference type="SAM" id="MobiDB-lite"/>
    </source>
</evidence>